<evidence type="ECO:0000259" key="5">
    <source>
        <dbReference type="Pfam" id="PF00710"/>
    </source>
</evidence>
<organism evidence="7 8">
    <name type="scientific">Yanghanlia caeni</name>
    <dbReference type="NCBI Taxonomy" id="3064283"/>
    <lineage>
        <taxon>Bacteria</taxon>
        <taxon>Pseudomonadati</taxon>
        <taxon>Pseudomonadota</taxon>
        <taxon>Betaproteobacteria</taxon>
        <taxon>Burkholderiales</taxon>
        <taxon>Alcaligenaceae</taxon>
        <taxon>Yanghanlia</taxon>
    </lineage>
</organism>
<dbReference type="Pfam" id="PF17763">
    <property type="entry name" value="Asparaginase_C"/>
    <property type="match status" value="1"/>
</dbReference>
<dbReference type="SFLD" id="SFLDS00057">
    <property type="entry name" value="Glutaminase/Asparaginase"/>
    <property type="match status" value="1"/>
</dbReference>
<evidence type="ECO:0000313" key="7">
    <source>
        <dbReference type="EMBL" id="MDR4124508.1"/>
    </source>
</evidence>
<feature type="domain" description="L-asparaginase N-terminal" evidence="5">
    <location>
        <begin position="6"/>
        <end position="195"/>
    </location>
</feature>
<dbReference type="InterPro" id="IPR020827">
    <property type="entry name" value="Asparaginase/glutaminase_AS1"/>
</dbReference>
<dbReference type="Proteomes" id="UP001232156">
    <property type="component" value="Unassembled WGS sequence"/>
</dbReference>
<name>A0ABU1D2C8_9BURK</name>
<dbReference type="PROSITE" id="PS00144">
    <property type="entry name" value="ASN_GLN_ASE_1"/>
    <property type="match status" value="1"/>
</dbReference>
<dbReference type="Pfam" id="PF00710">
    <property type="entry name" value="Asparaginase"/>
    <property type="match status" value="1"/>
</dbReference>
<dbReference type="PROSITE" id="PS00917">
    <property type="entry name" value="ASN_GLN_ASE_2"/>
    <property type="match status" value="1"/>
</dbReference>
<dbReference type="InterPro" id="IPR004550">
    <property type="entry name" value="AsnASE_II"/>
</dbReference>
<dbReference type="InterPro" id="IPR027474">
    <property type="entry name" value="L-asparaginase_N"/>
</dbReference>
<comment type="caution">
    <text evidence="7">The sequence shown here is derived from an EMBL/GenBank/DDBJ whole genome shotgun (WGS) entry which is preliminary data.</text>
</comment>
<dbReference type="InterPro" id="IPR036152">
    <property type="entry name" value="Asp/glu_Ase-like_sf"/>
</dbReference>
<dbReference type="Gene3D" id="3.40.50.40">
    <property type="match status" value="1"/>
</dbReference>
<feature type="active site" evidence="3">
    <location>
        <position position="15"/>
    </location>
</feature>
<dbReference type="EMBL" id="JAUZQE010000001">
    <property type="protein sequence ID" value="MDR4124508.1"/>
    <property type="molecule type" value="Genomic_DNA"/>
</dbReference>
<dbReference type="InterPro" id="IPR027473">
    <property type="entry name" value="L-asparaginase_C"/>
</dbReference>
<dbReference type="InterPro" id="IPR040919">
    <property type="entry name" value="Asparaginase_C"/>
</dbReference>
<keyword evidence="8" id="KW-1185">Reference proteome</keyword>
<dbReference type="PIRSF" id="PIRSF001220">
    <property type="entry name" value="L-ASNase_gatD"/>
    <property type="match status" value="1"/>
</dbReference>
<reference evidence="7 8" key="1">
    <citation type="submission" date="2023-08" db="EMBL/GenBank/DDBJ databases">
        <title>Alcaligenaceae gen. nov., a novel taxon isolated from the sludge of Yixing Pesticide Factory.</title>
        <authorList>
            <person name="Ruan L."/>
        </authorList>
    </citation>
    <scope>NUCLEOTIDE SEQUENCE [LARGE SCALE GENOMIC DNA]</scope>
    <source>
        <strain evidence="7 8">LG-2</strain>
    </source>
</reference>
<proteinExistence type="inferred from homology"/>
<feature type="domain" description="Asparaginase/glutaminase C-terminal" evidence="6">
    <location>
        <begin position="210"/>
        <end position="326"/>
    </location>
</feature>
<evidence type="ECO:0000256" key="3">
    <source>
        <dbReference type="PROSITE-ProRule" id="PRU10099"/>
    </source>
</evidence>
<dbReference type="InterPro" id="IPR006034">
    <property type="entry name" value="Asparaginase/glutaminase-like"/>
</dbReference>
<dbReference type="InterPro" id="IPR037152">
    <property type="entry name" value="L-asparaginase_N_sf"/>
</dbReference>
<dbReference type="SMART" id="SM00870">
    <property type="entry name" value="Asparaginase"/>
    <property type="match status" value="1"/>
</dbReference>
<sequence length="332" mass="35351">MSRLKRIALLSTGGTIASIPGQDGRAIAGALPGEQLLERTELEGRFDMRVESVFQRASNAIGPDEWHALALKCQALMAAGDTDGIVITHGTDTLEDTAYYLHCVLDTSRVAVVVTGSQRVPHALGSDAYANLRQAIELAGSERARGLGVLVSFNQSVFSAGFVRKVSSYQLNGFDAPGLGPLGMLDNGCFHLLQRPLQQQLLLTRDALPRVDILPVYGGAHVDMATAVLNSGPRAVVIDGLGRGQVPPQWVRPIAEAIEGGMVVAVCTSTLHGPTHQSYEYPGTLFELENAGAFGVSHLSARKARIRLSLSLAAGIYDIASLRAVFDWQSAV</sequence>
<dbReference type="CDD" id="cd08964">
    <property type="entry name" value="L-asparaginase_II"/>
    <property type="match status" value="1"/>
</dbReference>
<dbReference type="InterPro" id="IPR027475">
    <property type="entry name" value="Asparaginase/glutaminase_AS2"/>
</dbReference>
<dbReference type="SUPFAM" id="SSF53774">
    <property type="entry name" value="Glutaminase/Asparaginase"/>
    <property type="match status" value="1"/>
</dbReference>
<dbReference type="PIRSF" id="PIRSF500176">
    <property type="entry name" value="L_ASNase"/>
    <property type="match status" value="1"/>
</dbReference>
<dbReference type="PROSITE" id="PS51732">
    <property type="entry name" value="ASN_GLN_ASE_3"/>
    <property type="match status" value="1"/>
</dbReference>
<keyword evidence="2" id="KW-0378">Hydrolase</keyword>
<evidence type="ECO:0000259" key="6">
    <source>
        <dbReference type="Pfam" id="PF17763"/>
    </source>
</evidence>
<protein>
    <submittedName>
        <fullName evidence="7">Asparaginase</fullName>
    </submittedName>
</protein>
<evidence type="ECO:0000313" key="8">
    <source>
        <dbReference type="Proteomes" id="UP001232156"/>
    </source>
</evidence>
<dbReference type="RefSeq" id="WP_347286185.1">
    <property type="nucleotide sequence ID" value="NZ_JAUZQE010000001.1"/>
</dbReference>
<comment type="similarity">
    <text evidence="1">Belongs to the asparaginase 1 family.</text>
</comment>
<dbReference type="PRINTS" id="PR00139">
    <property type="entry name" value="ASNGLNASE"/>
</dbReference>
<gene>
    <name evidence="7" type="ORF">Q8947_00715</name>
</gene>
<evidence type="ECO:0000256" key="2">
    <source>
        <dbReference type="ARBA" id="ARBA00022801"/>
    </source>
</evidence>
<evidence type="ECO:0000256" key="1">
    <source>
        <dbReference type="ARBA" id="ARBA00010518"/>
    </source>
</evidence>
<dbReference type="PANTHER" id="PTHR11707">
    <property type="entry name" value="L-ASPARAGINASE"/>
    <property type="match status" value="1"/>
</dbReference>
<evidence type="ECO:0000256" key="4">
    <source>
        <dbReference type="PROSITE-ProRule" id="PRU10100"/>
    </source>
</evidence>
<accession>A0ABU1D2C8</accession>
<dbReference type="PANTHER" id="PTHR11707:SF28">
    <property type="entry name" value="60 KDA LYSOPHOSPHOLIPASE"/>
    <property type="match status" value="1"/>
</dbReference>
<feature type="active site" evidence="4">
    <location>
        <position position="91"/>
    </location>
</feature>
<dbReference type="Gene3D" id="3.40.50.1170">
    <property type="entry name" value="L-asparaginase, N-terminal domain"/>
    <property type="match status" value="1"/>
</dbReference>